<feature type="binding site" evidence="8">
    <location>
        <position position="15"/>
    </location>
    <ligand>
        <name>[4Fe-4S] cluster</name>
        <dbReference type="ChEBI" id="CHEBI:49883"/>
        <label>1</label>
    </ligand>
</feature>
<dbReference type="SFLD" id="SFLDG01061">
    <property type="entry name" value="methylthiotransferase"/>
    <property type="match status" value="1"/>
</dbReference>
<dbReference type="InterPro" id="IPR005839">
    <property type="entry name" value="Methylthiotransferase"/>
</dbReference>
<comment type="cofactor">
    <cofactor evidence="8">
        <name>[4Fe-4S] cluster</name>
        <dbReference type="ChEBI" id="CHEBI:49883"/>
    </cofactor>
    <text evidence="8">Binds 2 [4Fe-4S] clusters. One cluster is coordinated with 3 cysteines and an exchangeable S-adenosyl-L-methionine.</text>
</comment>
<dbReference type="GO" id="GO:0140101">
    <property type="term" value="F:catalytic activity, acting on a tRNA"/>
    <property type="evidence" value="ECO:0007669"/>
    <property type="project" value="UniProtKB-ARBA"/>
</dbReference>
<feature type="binding site" evidence="8">
    <location>
        <position position="165"/>
    </location>
    <ligand>
        <name>[4Fe-4S] cluster</name>
        <dbReference type="ChEBI" id="CHEBI:49883"/>
        <label>2</label>
        <note>4Fe-4S-S-AdoMet</note>
    </ligand>
</feature>
<dbReference type="Pfam" id="PF00919">
    <property type="entry name" value="UPF0004"/>
    <property type="match status" value="1"/>
</dbReference>
<dbReference type="Gene3D" id="3.80.30.20">
    <property type="entry name" value="tm_1862 like domain"/>
    <property type="match status" value="1"/>
</dbReference>
<proteinExistence type="inferred from homology"/>
<name>A0A2J8B3W4_9FIRM</name>
<keyword evidence="3 8" id="KW-0808">Transferase</keyword>
<dbReference type="SUPFAM" id="SSF102114">
    <property type="entry name" value="Radical SAM enzymes"/>
    <property type="match status" value="1"/>
</dbReference>
<comment type="subcellular location">
    <subcellularLocation>
        <location evidence="8">Cytoplasm</location>
    </subcellularLocation>
</comment>
<dbReference type="InterPro" id="IPR058240">
    <property type="entry name" value="rSAM_sf"/>
</dbReference>
<feature type="domain" description="MTTase N-terminal" evidence="9">
    <location>
        <begin position="6"/>
        <end position="121"/>
    </location>
</feature>
<dbReference type="InterPro" id="IPR038135">
    <property type="entry name" value="Methylthiotransferase_N_sf"/>
</dbReference>
<evidence type="ECO:0000313" key="11">
    <source>
        <dbReference type="EMBL" id="PNH19461.1"/>
    </source>
</evidence>
<feature type="binding site" evidence="8">
    <location>
        <position position="51"/>
    </location>
    <ligand>
        <name>[4Fe-4S] cluster</name>
        <dbReference type="ChEBI" id="CHEBI:49883"/>
        <label>1</label>
    </ligand>
</feature>
<keyword evidence="1 8" id="KW-0004">4Fe-4S</keyword>
<evidence type="ECO:0000256" key="7">
    <source>
        <dbReference type="ARBA" id="ARBA00023014"/>
    </source>
</evidence>
<dbReference type="InterPro" id="IPR023404">
    <property type="entry name" value="rSAM_horseshoe"/>
</dbReference>
<dbReference type="Gene3D" id="2.40.50.140">
    <property type="entry name" value="Nucleic acid-binding proteins"/>
    <property type="match status" value="1"/>
</dbReference>
<dbReference type="HAMAP" id="MF_01865">
    <property type="entry name" value="MTTase_RimO"/>
    <property type="match status" value="1"/>
</dbReference>
<dbReference type="InterPro" id="IPR006638">
    <property type="entry name" value="Elp3/MiaA/NifB-like_rSAM"/>
</dbReference>
<dbReference type="InterPro" id="IPR013848">
    <property type="entry name" value="Methylthiotransferase_N"/>
</dbReference>
<sequence length="453" mass="51133">MNRGNINVALVSLGCPKNLVDSEYMADRMAKAGLCLVDDPAKAEVIIVNTCGFIESAKVEAIDTILAMAEYKTDKCKYLIVTGCLSQRYHGDMKKDLPEIDAILGVGAYGEIVNAIDTLYERDAATIAEVVPFCEVRRGHTTDHFVNFRTPSTGSFAYLKIAEGCSNTCAYCAIPGIRGHMISRPMEDITAEADNLLQQNVKELIIVAQDTTAYGVDLYKERKLPELLQKICALPYDFHIRLLYCYSDGMTEELLTVLADEPKICHYIDMPIQHASDHVLKLMGRKDTKENIYRIMHTWRQRIPDIVFRTTVMVGFPGETEADFNELIQLIKDLRFERLGCFEFSPEEGTKAVRMPDQVPAEIAKQRYETLMEVQNKISQAFNESRLHTITTARIEGITEDGIFYLGRSYAESPDIDPMLYILAKQRELNPGEMVKVEIIEVDAYDITAVTFE</sequence>
<dbReference type="GO" id="GO:0046872">
    <property type="term" value="F:metal ion binding"/>
    <property type="evidence" value="ECO:0007669"/>
    <property type="project" value="UniProtKB-KW"/>
</dbReference>
<dbReference type="GO" id="GO:0051539">
    <property type="term" value="F:4 iron, 4 sulfur cluster binding"/>
    <property type="evidence" value="ECO:0007669"/>
    <property type="project" value="UniProtKB-UniRule"/>
</dbReference>
<keyword evidence="2 8" id="KW-0963">Cytoplasm</keyword>
<dbReference type="EMBL" id="NBZD01000001">
    <property type="protein sequence ID" value="PNH19461.1"/>
    <property type="molecule type" value="Genomic_DNA"/>
</dbReference>
<evidence type="ECO:0000313" key="12">
    <source>
        <dbReference type="Proteomes" id="UP000236394"/>
    </source>
</evidence>
<dbReference type="InterPro" id="IPR007197">
    <property type="entry name" value="rSAM"/>
</dbReference>
<evidence type="ECO:0000256" key="6">
    <source>
        <dbReference type="ARBA" id="ARBA00023004"/>
    </source>
</evidence>
<dbReference type="PANTHER" id="PTHR43837:SF1">
    <property type="entry name" value="RIBOSOMAL PROTEIN US12 METHYLTHIOTRANSFERASE RIMO"/>
    <property type="match status" value="1"/>
</dbReference>
<dbReference type="Pfam" id="PF18693">
    <property type="entry name" value="TRAM_2"/>
    <property type="match status" value="1"/>
</dbReference>
<feature type="binding site" evidence="8">
    <location>
        <position position="84"/>
    </location>
    <ligand>
        <name>[4Fe-4S] cluster</name>
        <dbReference type="ChEBI" id="CHEBI:49883"/>
        <label>1</label>
    </ligand>
</feature>
<evidence type="ECO:0000256" key="4">
    <source>
        <dbReference type="ARBA" id="ARBA00022691"/>
    </source>
</evidence>
<gene>
    <name evidence="8" type="primary">rimO</name>
    <name evidence="11" type="ORF">B7R76_00820</name>
</gene>
<dbReference type="SMART" id="SM00729">
    <property type="entry name" value="Elp3"/>
    <property type="match status" value="1"/>
</dbReference>
<dbReference type="GO" id="GO:0005840">
    <property type="term" value="C:ribosome"/>
    <property type="evidence" value="ECO:0007669"/>
    <property type="project" value="UniProtKB-KW"/>
</dbReference>
<evidence type="ECO:0000259" key="9">
    <source>
        <dbReference type="PROSITE" id="PS51449"/>
    </source>
</evidence>
<evidence type="ECO:0000259" key="10">
    <source>
        <dbReference type="PROSITE" id="PS51918"/>
    </source>
</evidence>
<dbReference type="SFLD" id="SFLDF00274">
    <property type="entry name" value="ribosomal_protein_S12_methylth"/>
    <property type="match status" value="1"/>
</dbReference>
<dbReference type="InterPro" id="IPR002792">
    <property type="entry name" value="TRAM_dom"/>
</dbReference>
<dbReference type="PROSITE" id="PS51449">
    <property type="entry name" value="MTTASE_N"/>
    <property type="match status" value="1"/>
</dbReference>
<dbReference type="Proteomes" id="UP000236394">
    <property type="component" value="Unassembled WGS sequence"/>
</dbReference>
<dbReference type="PROSITE" id="PS01278">
    <property type="entry name" value="MTTASE_RADICAL"/>
    <property type="match status" value="1"/>
</dbReference>
<feature type="binding site" evidence="8">
    <location>
        <position position="172"/>
    </location>
    <ligand>
        <name>[4Fe-4S] cluster</name>
        <dbReference type="ChEBI" id="CHEBI:49883"/>
        <label>2</label>
        <note>4Fe-4S-S-AdoMet</note>
    </ligand>
</feature>
<evidence type="ECO:0000256" key="1">
    <source>
        <dbReference type="ARBA" id="ARBA00022485"/>
    </source>
</evidence>
<dbReference type="GO" id="GO:0035599">
    <property type="term" value="F:aspartic acid methylthiotransferase activity"/>
    <property type="evidence" value="ECO:0007669"/>
    <property type="project" value="TreeGrafter"/>
</dbReference>
<comment type="caution">
    <text evidence="11">The sequence shown here is derived from an EMBL/GenBank/DDBJ whole genome shotgun (WGS) entry which is preliminary data.</text>
</comment>
<dbReference type="PROSITE" id="PS51918">
    <property type="entry name" value="RADICAL_SAM"/>
    <property type="match status" value="1"/>
</dbReference>
<keyword evidence="7 8" id="KW-0411">Iron-sulfur</keyword>
<dbReference type="GO" id="GO:0035600">
    <property type="term" value="P:tRNA methylthiolation"/>
    <property type="evidence" value="ECO:0007669"/>
    <property type="project" value="UniProtKB-ARBA"/>
</dbReference>
<dbReference type="AlphaFoldDB" id="A0A2J8B3W4"/>
<dbReference type="EC" id="2.8.4.4" evidence="8"/>
<dbReference type="SFLD" id="SFLDG01082">
    <property type="entry name" value="B12-binding_domain_containing"/>
    <property type="match status" value="1"/>
</dbReference>
<dbReference type="NCBIfam" id="TIGR00089">
    <property type="entry name" value="MiaB/RimO family radical SAM methylthiotransferase"/>
    <property type="match status" value="1"/>
</dbReference>
<keyword evidence="11" id="KW-0689">Ribosomal protein</keyword>
<evidence type="ECO:0000256" key="8">
    <source>
        <dbReference type="HAMAP-Rule" id="MF_01865"/>
    </source>
</evidence>
<organism evidence="11 12">
    <name type="scientific">Mageeibacillus indolicus</name>
    <dbReference type="NCBI Taxonomy" id="884684"/>
    <lineage>
        <taxon>Bacteria</taxon>
        <taxon>Bacillati</taxon>
        <taxon>Bacillota</taxon>
        <taxon>Clostridia</taxon>
        <taxon>Eubacteriales</taxon>
        <taxon>Oscillospiraceae</taxon>
        <taxon>Mageeibacillus</taxon>
    </lineage>
</organism>
<feature type="binding site" evidence="8">
    <location>
        <position position="169"/>
    </location>
    <ligand>
        <name>[4Fe-4S] cluster</name>
        <dbReference type="ChEBI" id="CHEBI:49883"/>
        <label>2</label>
        <note>4Fe-4S-S-AdoMet</note>
    </ligand>
</feature>
<dbReference type="GO" id="GO:0005829">
    <property type="term" value="C:cytosol"/>
    <property type="evidence" value="ECO:0007669"/>
    <property type="project" value="TreeGrafter"/>
</dbReference>
<evidence type="ECO:0000256" key="2">
    <source>
        <dbReference type="ARBA" id="ARBA00022490"/>
    </source>
</evidence>
<comment type="similarity">
    <text evidence="8">Belongs to the methylthiotransferase family. RimO subfamily.</text>
</comment>
<dbReference type="Gene3D" id="3.40.50.12160">
    <property type="entry name" value="Methylthiotransferase, N-terminal domain"/>
    <property type="match status" value="1"/>
</dbReference>
<accession>A0A2J8B3W4</accession>
<dbReference type="PANTHER" id="PTHR43837">
    <property type="entry name" value="RIBOSOMAL PROTEIN S12 METHYLTHIOTRANSFERASE RIMO"/>
    <property type="match status" value="1"/>
</dbReference>
<dbReference type="NCBIfam" id="TIGR01125">
    <property type="entry name" value="30S ribosomal protein S12 methylthiotransferase RimO"/>
    <property type="match status" value="1"/>
</dbReference>
<dbReference type="SFLD" id="SFLDS00029">
    <property type="entry name" value="Radical_SAM"/>
    <property type="match status" value="1"/>
</dbReference>
<dbReference type="RefSeq" id="WP_102892196.1">
    <property type="nucleotide sequence ID" value="NZ_NBZD01000001.1"/>
</dbReference>
<dbReference type="InterPro" id="IPR020612">
    <property type="entry name" value="Methylthiotransferase_CS"/>
</dbReference>
<dbReference type="InterPro" id="IPR005840">
    <property type="entry name" value="Ribosomal_uS12_MeSTrfase_RimO"/>
</dbReference>
<keyword evidence="5 8" id="KW-0479">Metal-binding</keyword>
<keyword evidence="6 8" id="KW-0408">Iron</keyword>
<reference evidence="12" key="1">
    <citation type="submission" date="2017-04" db="EMBL/GenBank/DDBJ databases">
        <authorList>
            <person name="Bumgarner R.E."/>
            <person name="Fredricks D.N."/>
            <person name="Srinivasan S."/>
        </authorList>
    </citation>
    <scope>NUCLEOTIDE SEQUENCE [LARGE SCALE GENOMIC DNA]</scope>
    <source>
        <strain evidence="12">KA00405</strain>
    </source>
</reference>
<dbReference type="CDD" id="cd01335">
    <property type="entry name" value="Radical_SAM"/>
    <property type="match status" value="1"/>
</dbReference>
<comment type="function">
    <text evidence="8">Catalyzes the methylthiolation of an aspartic acid residue of ribosomal protein uS12.</text>
</comment>
<protein>
    <recommendedName>
        <fullName evidence="8">Ribosomal protein uS12 methylthiotransferase RimO</fullName>
        <shortName evidence="8">uS12 MTTase</shortName>
        <shortName evidence="8">uS12 methylthiotransferase</shortName>
        <ecNumber evidence="8">2.8.4.4</ecNumber>
    </recommendedName>
    <alternativeName>
        <fullName evidence="8">Ribosomal protein uS12 (aspartate-C(3))-methylthiotransferase</fullName>
    </alternativeName>
    <alternativeName>
        <fullName evidence="8">Ribosome maturation factor RimO</fullName>
    </alternativeName>
</protein>
<dbReference type="FunFam" id="3.80.30.20:FF:000001">
    <property type="entry name" value="tRNA-2-methylthio-N(6)-dimethylallyladenosine synthase 2"/>
    <property type="match status" value="1"/>
</dbReference>
<dbReference type="PROSITE" id="PS51257">
    <property type="entry name" value="PROKAR_LIPOPROTEIN"/>
    <property type="match status" value="1"/>
</dbReference>
<dbReference type="Pfam" id="PF04055">
    <property type="entry name" value="Radical_SAM"/>
    <property type="match status" value="1"/>
</dbReference>
<keyword evidence="4 8" id="KW-0949">S-adenosyl-L-methionine</keyword>
<keyword evidence="11" id="KW-0687">Ribonucleoprotein</keyword>
<evidence type="ECO:0000256" key="5">
    <source>
        <dbReference type="ARBA" id="ARBA00022723"/>
    </source>
</evidence>
<comment type="catalytic activity">
    <reaction evidence="8">
        <text>L-aspartate(89)-[ribosomal protein uS12]-hydrogen + (sulfur carrier)-SH + AH2 + 2 S-adenosyl-L-methionine = 3-methylsulfanyl-L-aspartate(89)-[ribosomal protein uS12]-hydrogen + (sulfur carrier)-H + 5'-deoxyadenosine + L-methionine + A + S-adenosyl-L-homocysteine + 2 H(+)</text>
        <dbReference type="Rhea" id="RHEA:37087"/>
        <dbReference type="Rhea" id="RHEA-COMP:10460"/>
        <dbReference type="Rhea" id="RHEA-COMP:10461"/>
        <dbReference type="Rhea" id="RHEA-COMP:14737"/>
        <dbReference type="Rhea" id="RHEA-COMP:14739"/>
        <dbReference type="ChEBI" id="CHEBI:13193"/>
        <dbReference type="ChEBI" id="CHEBI:15378"/>
        <dbReference type="ChEBI" id="CHEBI:17319"/>
        <dbReference type="ChEBI" id="CHEBI:17499"/>
        <dbReference type="ChEBI" id="CHEBI:29917"/>
        <dbReference type="ChEBI" id="CHEBI:29961"/>
        <dbReference type="ChEBI" id="CHEBI:57844"/>
        <dbReference type="ChEBI" id="CHEBI:57856"/>
        <dbReference type="ChEBI" id="CHEBI:59789"/>
        <dbReference type="ChEBI" id="CHEBI:64428"/>
        <dbReference type="ChEBI" id="CHEBI:73599"/>
        <dbReference type="EC" id="2.8.4.4"/>
    </reaction>
</comment>
<evidence type="ECO:0000256" key="3">
    <source>
        <dbReference type="ARBA" id="ARBA00022679"/>
    </source>
</evidence>
<dbReference type="InterPro" id="IPR012340">
    <property type="entry name" value="NA-bd_OB-fold"/>
</dbReference>
<feature type="domain" description="Radical SAM core" evidence="10">
    <location>
        <begin position="151"/>
        <end position="381"/>
    </location>
</feature>
<dbReference type="GO" id="GO:0103039">
    <property type="term" value="F:protein methylthiotransferase activity"/>
    <property type="evidence" value="ECO:0007669"/>
    <property type="project" value="UniProtKB-EC"/>
</dbReference>